<proteinExistence type="predicted"/>
<dbReference type="KEGG" id="vg:60322333"/>
<reference evidence="1 2" key="1">
    <citation type="submission" date="2018-07" db="EMBL/GenBank/DDBJ databases">
        <authorList>
            <person name="Michaels M.J."/>
            <person name="Wallen J.R."/>
            <person name="Eckardt M.A."/>
            <person name="Gainey M.D."/>
            <person name="Garlena R.A."/>
            <person name="Russell D.A."/>
            <person name="Pope W.H."/>
            <person name="Jacobs-Sera D."/>
            <person name="Hatfull G.F."/>
        </authorList>
    </citation>
    <scope>NUCLEOTIDE SEQUENCE [LARGE SCALE GENOMIC DNA]</scope>
</reference>
<gene>
    <name evidence="1" type="primary">9</name>
    <name evidence="1" type="ORF">SEA_RANDO14_9</name>
</gene>
<dbReference type="InterPro" id="IPR007040">
    <property type="entry name" value="Ribosome_modulation_factor"/>
</dbReference>
<sequence>MTGKEDAIAAWREGRAAEPGATNPHAGAGQLARMWMLGYKAMLLNRLTNSPARQSFLAAQAAEDAD</sequence>
<accession>A0A385D4Q7</accession>
<dbReference type="GeneID" id="60322333"/>
<dbReference type="RefSeq" id="YP_009950907.1">
    <property type="nucleotide sequence ID" value="NC_051596.1"/>
</dbReference>
<dbReference type="Pfam" id="PF04957">
    <property type="entry name" value="RMF"/>
    <property type="match status" value="1"/>
</dbReference>
<dbReference type="EMBL" id="MH697592">
    <property type="protein sequence ID" value="AXQ53029.1"/>
    <property type="molecule type" value="Genomic_DNA"/>
</dbReference>
<name>A0A385D4Q7_9CAUD</name>
<protein>
    <submittedName>
        <fullName evidence="1">Uncharacterized protein</fullName>
    </submittedName>
</protein>
<organism evidence="1 2">
    <name type="scientific">Mycobacterium phage Rando14</name>
    <dbReference type="NCBI Taxonomy" id="2301556"/>
    <lineage>
        <taxon>Viruses</taxon>
        <taxon>Duplodnaviria</taxon>
        <taxon>Heunggongvirae</taxon>
        <taxon>Uroviricota</taxon>
        <taxon>Caudoviricetes</taxon>
        <taxon>Weiservirinae</taxon>
        <taxon>Kratiovirus</taxon>
        <taxon>Kratiovirus rando14</taxon>
    </lineage>
</organism>
<dbReference type="Proteomes" id="UP000263691">
    <property type="component" value="Genome"/>
</dbReference>
<evidence type="ECO:0000313" key="1">
    <source>
        <dbReference type="EMBL" id="AXQ53029.1"/>
    </source>
</evidence>
<evidence type="ECO:0000313" key="2">
    <source>
        <dbReference type="Proteomes" id="UP000263691"/>
    </source>
</evidence>
<keyword evidence="2" id="KW-1185">Reference proteome</keyword>